<organism evidence="2">
    <name type="scientific">Brassica napus</name>
    <name type="common">Rape</name>
    <dbReference type="NCBI Taxonomy" id="3708"/>
    <lineage>
        <taxon>Eukaryota</taxon>
        <taxon>Viridiplantae</taxon>
        <taxon>Streptophyta</taxon>
        <taxon>Embryophyta</taxon>
        <taxon>Tracheophyta</taxon>
        <taxon>Spermatophyta</taxon>
        <taxon>Magnoliopsida</taxon>
        <taxon>eudicotyledons</taxon>
        <taxon>Gunneridae</taxon>
        <taxon>Pentapetalae</taxon>
        <taxon>rosids</taxon>
        <taxon>malvids</taxon>
        <taxon>Brassicales</taxon>
        <taxon>Brassicaceae</taxon>
        <taxon>Brassiceae</taxon>
        <taxon>Brassica</taxon>
    </lineage>
</organism>
<dbReference type="Proteomes" id="UP001295469">
    <property type="component" value="Chromosome C07"/>
</dbReference>
<evidence type="ECO:0000256" key="1">
    <source>
        <dbReference type="SAM" id="MobiDB-lite"/>
    </source>
</evidence>
<feature type="compositionally biased region" description="Basic and acidic residues" evidence="1">
    <location>
        <begin position="1"/>
        <end position="18"/>
    </location>
</feature>
<reference evidence="2" key="1">
    <citation type="submission" date="2021-01" db="EMBL/GenBank/DDBJ databases">
        <authorList>
            <consortium name="Genoscope - CEA"/>
            <person name="William W."/>
        </authorList>
    </citation>
    <scope>NUCLEOTIDE SEQUENCE</scope>
</reference>
<dbReference type="PANTHER" id="PTHR31210">
    <property type="entry name" value="OS06G0731900 PROTEIN"/>
    <property type="match status" value="1"/>
</dbReference>
<gene>
    <name evidence="2" type="ORF">DARMORV10_C07P36530.1</name>
</gene>
<dbReference type="PANTHER" id="PTHR31210:SF38">
    <property type="entry name" value="LYSINE KETOGLUTARATE REDUCTASE TRANS-SPLICING RELATED 1"/>
    <property type="match status" value="1"/>
</dbReference>
<sequence length="88" mass="9945">MTKKRDDTEVHKHAEERNGWCSDSNLPPCAAFVEIMAPNAHEKIGVVDAQWIVHQGGSITREPRTTRGRETTMGRGKISHARLYLCFL</sequence>
<name>A0A816ME18_BRANA</name>
<accession>A0A816ME18</accession>
<dbReference type="EMBL" id="HG994371">
    <property type="protein sequence ID" value="CAF2005664.1"/>
    <property type="molecule type" value="Genomic_DNA"/>
</dbReference>
<feature type="region of interest" description="Disordered" evidence="1">
    <location>
        <begin position="1"/>
        <end position="24"/>
    </location>
</feature>
<dbReference type="AlphaFoldDB" id="A0A816ME18"/>
<proteinExistence type="predicted"/>
<dbReference type="InterPro" id="IPR007877">
    <property type="entry name" value="DUF707"/>
</dbReference>
<dbReference type="Pfam" id="PF05212">
    <property type="entry name" value="DUF707"/>
    <property type="match status" value="1"/>
</dbReference>
<protein>
    <submittedName>
        <fullName evidence="2">(rape) hypothetical protein</fullName>
    </submittedName>
</protein>
<evidence type="ECO:0000313" key="2">
    <source>
        <dbReference type="EMBL" id="CAF2005664.1"/>
    </source>
</evidence>